<proteinExistence type="predicted"/>
<feature type="region of interest" description="Disordered" evidence="1">
    <location>
        <begin position="97"/>
        <end position="122"/>
    </location>
</feature>
<evidence type="ECO:0000256" key="1">
    <source>
        <dbReference type="SAM" id="MobiDB-lite"/>
    </source>
</evidence>
<reference evidence="2 3" key="1">
    <citation type="journal article" date="2024" name="J. Plant Pathol.">
        <title>Sequence and assembly of the genome of Seiridium unicorne, isolate CBS 538.82, causal agent of cypress canker disease.</title>
        <authorList>
            <person name="Scali E."/>
            <person name="Rocca G.D."/>
            <person name="Danti R."/>
            <person name="Garbelotto M."/>
            <person name="Barberini S."/>
            <person name="Baroncelli R."/>
            <person name="Emiliani G."/>
        </authorList>
    </citation>
    <scope>NUCLEOTIDE SEQUENCE [LARGE SCALE GENOMIC DNA]</scope>
    <source>
        <strain evidence="2 3">BM-138-508</strain>
    </source>
</reference>
<evidence type="ECO:0000313" key="2">
    <source>
        <dbReference type="EMBL" id="KAK9416543.1"/>
    </source>
</evidence>
<feature type="compositionally biased region" description="Polar residues" evidence="1">
    <location>
        <begin position="97"/>
        <end position="108"/>
    </location>
</feature>
<keyword evidence="3" id="KW-1185">Reference proteome</keyword>
<protein>
    <submittedName>
        <fullName evidence="2">Uncharacterized protein</fullName>
    </submittedName>
</protein>
<sequence>MAEPQPAQISSRGPQAPKDQSRGGGTFALGLVFLRLGRHGDHPAAAAQLLPGCPNPQGLQQERDLGVGENSALHPDPLRGGGGTLRLWQCSAEIKSQSQHAGQMSQHSELVRGETEKRDKRKRAVPQYFQLPLAARPKFFVTEECHSWMDVPNSGGHVVASRFSNITRSDAARADMSPQGARRLAQRALAARFGTRHEALIGVGMSVGIDMGHNQRPWYLSEVAFRYSSIPRKQAKCREAQ</sequence>
<comment type="caution">
    <text evidence="2">The sequence shown here is derived from an EMBL/GenBank/DDBJ whole genome shotgun (WGS) entry which is preliminary data.</text>
</comment>
<feature type="region of interest" description="Disordered" evidence="1">
    <location>
        <begin position="1"/>
        <end position="24"/>
    </location>
</feature>
<accession>A0ABR2UPE7</accession>
<organism evidence="2 3">
    <name type="scientific">Seiridium unicorne</name>
    <dbReference type="NCBI Taxonomy" id="138068"/>
    <lineage>
        <taxon>Eukaryota</taxon>
        <taxon>Fungi</taxon>
        <taxon>Dikarya</taxon>
        <taxon>Ascomycota</taxon>
        <taxon>Pezizomycotina</taxon>
        <taxon>Sordariomycetes</taxon>
        <taxon>Xylariomycetidae</taxon>
        <taxon>Amphisphaeriales</taxon>
        <taxon>Sporocadaceae</taxon>
        <taxon>Seiridium</taxon>
    </lineage>
</organism>
<dbReference type="EMBL" id="JARVKF010000406">
    <property type="protein sequence ID" value="KAK9416543.1"/>
    <property type="molecule type" value="Genomic_DNA"/>
</dbReference>
<gene>
    <name evidence="2" type="ORF">SUNI508_09649</name>
</gene>
<dbReference type="Proteomes" id="UP001408356">
    <property type="component" value="Unassembled WGS sequence"/>
</dbReference>
<name>A0ABR2UPE7_9PEZI</name>
<feature type="compositionally biased region" description="Basic and acidic residues" evidence="1">
    <location>
        <begin position="109"/>
        <end position="118"/>
    </location>
</feature>
<evidence type="ECO:0000313" key="3">
    <source>
        <dbReference type="Proteomes" id="UP001408356"/>
    </source>
</evidence>